<dbReference type="SUPFAM" id="SSF140453">
    <property type="entry name" value="EsxAB dimer-like"/>
    <property type="match status" value="1"/>
</dbReference>
<dbReference type="EMBL" id="BAAAZN010000001">
    <property type="protein sequence ID" value="GAA3524758.1"/>
    <property type="molecule type" value="Genomic_DNA"/>
</dbReference>
<feature type="compositionally biased region" description="Polar residues" evidence="1">
    <location>
        <begin position="85"/>
        <end position="105"/>
    </location>
</feature>
<name>A0ABP6V2D5_9PSEU</name>
<evidence type="ECO:0008006" key="4">
    <source>
        <dbReference type="Google" id="ProtNLM"/>
    </source>
</evidence>
<dbReference type="InterPro" id="IPR036689">
    <property type="entry name" value="ESAT-6-like_sf"/>
</dbReference>
<evidence type="ECO:0000313" key="2">
    <source>
        <dbReference type="EMBL" id="GAA3524758.1"/>
    </source>
</evidence>
<gene>
    <name evidence="2" type="ORF">GCM10022222_04230</name>
</gene>
<organism evidence="2 3">
    <name type="scientific">Amycolatopsis ultiminotia</name>
    <dbReference type="NCBI Taxonomy" id="543629"/>
    <lineage>
        <taxon>Bacteria</taxon>
        <taxon>Bacillati</taxon>
        <taxon>Actinomycetota</taxon>
        <taxon>Actinomycetes</taxon>
        <taxon>Pseudonocardiales</taxon>
        <taxon>Pseudonocardiaceae</taxon>
        <taxon>Amycolatopsis</taxon>
    </lineage>
</organism>
<feature type="region of interest" description="Disordered" evidence="1">
    <location>
        <begin position="79"/>
        <end position="105"/>
    </location>
</feature>
<comment type="caution">
    <text evidence="2">The sequence shown here is derived from an EMBL/GenBank/DDBJ whole genome shotgun (WGS) entry which is preliminary data.</text>
</comment>
<accession>A0ABP6V2D5</accession>
<feature type="compositionally biased region" description="Basic and acidic residues" evidence="1">
    <location>
        <begin position="39"/>
        <end position="53"/>
    </location>
</feature>
<sequence>MSGSGGYTASTEAMSSASKKIGQLAQDLVDNNPDLSATKVDDKGFGEAHGEHAKQYTEGVKTLSDAVNGYSTTLTTLGTNLSSGAQSYDENEAGQSGSINQAGTL</sequence>
<evidence type="ECO:0000313" key="3">
    <source>
        <dbReference type="Proteomes" id="UP001500689"/>
    </source>
</evidence>
<reference evidence="3" key="1">
    <citation type="journal article" date="2019" name="Int. J. Syst. Evol. Microbiol.">
        <title>The Global Catalogue of Microorganisms (GCM) 10K type strain sequencing project: providing services to taxonomists for standard genome sequencing and annotation.</title>
        <authorList>
            <consortium name="The Broad Institute Genomics Platform"/>
            <consortium name="The Broad Institute Genome Sequencing Center for Infectious Disease"/>
            <person name="Wu L."/>
            <person name="Ma J."/>
        </authorList>
    </citation>
    <scope>NUCLEOTIDE SEQUENCE [LARGE SCALE GENOMIC DNA]</scope>
    <source>
        <strain evidence="3">JCM 16898</strain>
    </source>
</reference>
<keyword evidence="3" id="KW-1185">Reference proteome</keyword>
<evidence type="ECO:0000256" key="1">
    <source>
        <dbReference type="SAM" id="MobiDB-lite"/>
    </source>
</evidence>
<dbReference type="RefSeq" id="WP_344854602.1">
    <property type="nucleotide sequence ID" value="NZ_BAAAZN010000001.1"/>
</dbReference>
<proteinExistence type="predicted"/>
<protein>
    <recommendedName>
        <fullName evidence="4">Excreted virulence factor EspC, type VII ESX diderm</fullName>
    </recommendedName>
</protein>
<feature type="region of interest" description="Disordered" evidence="1">
    <location>
        <begin position="32"/>
        <end position="53"/>
    </location>
</feature>
<dbReference type="Proteomes" id="UP001500689">
    <property type="component" value="Unassembled WGS sequence"/>
</dbReference>
<dbReference type="Gene3D" id="1.10.287.1060">
    <property type="entry name" value="ESAT-6-like"/>
    <property type="match status" value="1"/>
</dbReference>